<dbReference type="EMBL" id="JPRL01000004">
    <property type="protein sequence ID" value="KFF02610.1"/>
    <property type="molecule type" value="Genomic_DNA"/>
</dbReference>
<proteinExistence type="predicted"/>
<dbReference type="eggNOG" id="COG5295">
    <property type="taxonomic scope" value="Bacteria"/>
</dbReference>
<keyword evidence="1" id="KW-0732">Signal</keyword>
<evidence type="ECO:0000313" key="3">
    <source>
        <dbReference type="Proteomes" id="UP000028715"/>
    </source>
</evidence>
<dbReference type="STRING" id="362418.IW19_23360"/>
<feature type="chain" id="PRO_5001801073" evidence="1">
    <location>
        <begin position="21"/>
        <end position="258"/>
    </location>
</feature>
<accession>A0A085ZDU6</accession>
<protein>
    <submittedName>
        <fullName evidence="2">Uncharacterized protein</fullName>
    </submittedName>
</protein>
<gene>
    <name evidence="2" type="ORF">IW19_23360</name>
</gene>
<comment type="caution">
    <text evidence="2">The sequence shown here is derived from an EMBL/GenBank/DDBJ whole genome shotgun (WGS) entry which is preliminary data.</text>
</comment>
<dbReference type="AlphaFoldDB" id="A0A085ZDU6"/>
<reference evidence="2 3" key="1">
    <citation type="submission" date="2014-07" db="EMBL/GenBank/DDBJ databases">
        <title>Genome of Flavobacterium reichenbachii LMG 25512.</title>
        <authorList>
            <person name="Stropko S.J."/>
            <person name="Pipes S.E."/>
            <person name="Newman J.D."/>
        </authorList>
    </citation>
    <scope>NUCLEOTIDE SEQUENCE [LARGE SCALE GENOMIC DNA]</scope>
    <source>
        <strain evidence="2 3">LMG 25512</strain>
    </source>
</reference>
<dbReference type="RefSeq" id="WP_035689913.1">
    <property type="nucleotide sequence ID" value="NZ_JPRL01000004.1"/>
</dbReference>
<organism evidence="2 3">
    <name type="scientific">Flavobacterium reichenbachii</name>
    <dbReference type="NCBI Taxonomy" id="362418"/>
    <lineage>
        <taxon>Bacteria</taxon>
        <taxon>Pseudomonadati</taxon>
        <taxon>Bacteroidota</taxon>
        <taxon>Flavobacteriia</taxon>
        <taxon>Flavobacteriales</taxon>
        <taxon>Flavobacteriaceae</taxon>
        <taxon>Flavobacterium</taxon>
    </lineage>
</organism>
<keyword evidence="3" id="KW-1185">Reference proteome</keyword>
<feature type="signal peptide" evidence="1">
    <location>
        <begin position="1"/>
        <end position="20"/>
    </location>
</feature>
<evidence type="ECO:0000256" key="1">
    <source>
        <dbReference type="SAM" id="SignalP"/>
    </source>
</evidence>
<sequence>MKKNLSILALIILFCLKASAKIIHIDTTIDVNEYESSVTFPAGYNIGDYIEFVRVNPLSAGASGNYQISIHYTEDGIASAATHLASISHSNPPLWREVGRVNNNAYVGVYTNFTVDCNTEFGNSRFRIRTVGTHASNRSITVYIRITSINSNGSFTALNSKGNDSTVLNFLPMTCEWDLYVGNNFTSTGASLAIKAIQNGNVGIGISNPKNKLDVNGIIHSKEVKVDMDGWSDFVFTKEYNFLFELFFKRELMLIFVS</sequence>
<evidence type="ECO:0000313" key="2">
    <source>
        <dbReference type="EMBL" id="KFF02610.1"/>
    </source>
</evidence>
<dbReference type="Proteomes" id="UP000028715">
    <property type="component" value="Unassembled WGS sequence"/>
</dbReference>
<name>A0A085ZDU6_9FLAO</name>